<dbReference type="SUPFAM" id="SSF52540">
    <property type="entry name" value="P-loop containing nucleoside triphosphate hydrolases"/>
    <property type="match status" value="1"/>
</dbReference>
<dbReference type="CDD" id="cd02028">
    <property type="entry name" value="UMPK_like"/>
    <property type="match status" value="1"/>
</dbReference>
<dbReference type="PROSITE" id="PS51161">
    <property type="entry name" value="ATP_CONE"/>
    <property type="match status" value="1"/>
</dbReference>
<dbReference type="InterPro" id="IPR006083">
    <property type="entry name" value="PRK/URK"/>
</dbReference>
<gene>
    <name evidence="5" type="ORF">XD73_0628</name>
</gene>
<name>A0A101FY34_9CHLR</name>
<proteinExistence type="predicted"/>
<dbReference type="EMBL" id="LGFU01000024">
    <property type="protein sequence ID" value="KUK46488.1"/>
    <property type="molecule type" value="Genomic_DNA"/>
</dbReference>
<evidence type="ECO:0000256" key="3">
    <source>
        <dbReference type="PROSITE-ProRule" id="PRU00492"/>
    </source>
</evidence>
<reference evidence="5 6" key="1">
    <citation type="journal article" date="2015" name="MBio">
        <title>Genome-Resolved Metagenomic Analysis Reveals Roles for Candidate Phyla and Other Microbial Community Members in Biogeochemical Transformations in Oil Reservoirs.</title>
        <authorList>
            <person name="Hu P."/>
            <person name="Tom L."/>
            <person name="Singh A."/>
            <person name="Thomas B.C."/>
            <person name="Baker B.J."/>
            <person name="Piceno Y.M."/>
            <person name="Andersen G.L."/>
            <person name="Banfield J.F."/>
        </authorList>
    </citation>
    <scope>NUCLEOTIDE SEQUENCE [LARGE SCALE GENOMIC DNA]</scope>
    <source>
        <strain evidence="5">46_16</strain>
    </source>
</reference>
<dbReference type="InterPro" id="IPR005144">
    <property type="entry name" value="ATP-cone_dom"/>
</dbReference>
<dbReference type="AlphaFoldDB" id="A0A101FY34"/>
<organism evidence="5 6">
    <name type="scientific">Anaerolinea thermophila</name>
    <dbReference type="NCBI Taxonomy" id="167964"/>
    <lineage>
        <taxon>Bacteria</taxon>
        <taxon>Bacillati</taxon>
        <taxon>Chloroflexota</taxon>
        <taxon>Anaerolineae</taxon>
        <taxon>Anaerolineales</taxon>
        <taxon>Anaerolineaceae</taxon>
        <taxon>Anaerolinea</taxon>
    </lineage>
</organism>
<keyword evidence="1 3" id="KW-0547">Nucleotide-binding</keyword>
<dbReference type="SMART" id="SM00382">
    <property type="entry name" value="AAA"/>
    <property type="match status" value="1"/>
</dbReference>
<dbReference type="Proteomes" id="UP000064249">
    <property type="component" value="Unassembled WGS sequence"/>
</dbReference>
<keyword evidence="2 3" id="KW-0067">ATP-binding</keyword>
<protein>
    <submittedName>
        <fullName evidence="5">Ribonucleoside-triphosphate reductase</fullName>
    </submittedName>
</protein>
<dbReference type="GO" id="GO:0016301">
    <property type="term" value="F:kinase activity"/>
    <property type="evidence" value="ECO:0007669"/>
    <property type="project" value="InterPro"/>
</dbReference>
<dbReference type="GO" id="GO:0005524">
    <property type="term" value="F:ATP binding"/>
    <property type="evidence" value="ECO:0007669"/>
    <property type="project" value="UniProtKB-UniRule"/>
</dbReference>
<evidence type="ECO:0000313" key="6">
    <source>
        <dbReference type="Proteomes" id="UP000064249"/>
    </source>
</evidence>
<accession>A0A101FY34</accession>
<evidence type="ECO:0000259" key="4">
    <source>
        <dbReference type="PROSITE" id="PS51161"/>
    </source>
</evidence>
<comment type="caution">
    <text evidence="5">The sequence shown here is derived from an EMBL/GenBank/DDBJ whole genome shotgun (WGS) entry which is preliminary data.</text>
</comment>
<dbReference type="Gene3D" id="3.40.50.300">
    <property type="entry name" value="P-loop containing nucleotide triphosphate hydrolases"/>
    <property type="match status" value="1"/>
</dbReference>
<evidence type="ECO:0000256" key="1">
    <source>
        <dbReference type="ARBA" id="ARBA00022741"/>
    </source>
</evidence>
<dbReference type="Pfam" id="PF03477">
    <property type="entry name" value="ATP-cone"/>
    <property type="match status" value="1"/>
</dbReference>
<dbReference type="Pfam" id="PF00485">
    <property type="entry name" value="PRK"/>
    <property type="match status" value="1"/>
</dbReference>
<dbReference type="PANTHER" id="PTHR10285">
    <property type="entry name" value="URIDINE KINASE"/>
    <property type="match status" value="1"/>
</dbReference>
<evidence type="ECO:0000313" key="5">
    <source>
        <dbReference type="EMBL" id="KUK46488.1"/>
    </source>
</evidence>
<dbReference type="InterPro" id="IPR027417">
    <property type="entry name" value="P-loop_NTPase"/>
</dbReference>
<feature type="domain" description="ATP-cone" evidence="4">
    <location>
        <begin position="5"/>
        <end position="98"/>
    </location>
</feature>
<sequence>MSKIEFVIKRNGVKVPFTPQRITNAIYRAAVAVGGRDRETAEQLTEQVVTYLEENFPSGQYPSVEDVQDAVEKMLIENGHSKVAKAYILYRDERARMRANRKEQTIQPSQNIPWAKIWQVLDWASSRDLHTIEKYNQRIKTGDACDVVRESEMFYEEDIKIAANMILAHKDRVKIVLITGPSSSGKTTSTIKLGNVLQQNNVNLVTLNVDHYFFDLDDHPKDEFGDYDYETPQALDLELISEHLVNLINGKEVHIPFYNFKTGKRLLNHTPMKLAENDVILIDSLHGMYPAMTQGVEDDRKFKLFLEPLLQMKDDEGKYIRWTDIRLLRRILRDSAYRSLDPESTLTHWHYVRTSELRTIIPNINRADYIINSAMPYEISIYKPKLLQYFEKWPEKFEDDPLREDAYERSVRILSLLKKIEPITDDSIVPGDSVLREFIGGSTLNYH</sequence>
<evidence type="ECO:0000256" key="2">
    <source>
        <dbReference type="ARBA" id="ARBA00022840"/>
    </source>
</evidence>
<dbReference type="InterPro" id="IPR003593">
    <property type="entry name" value="AAA+_ATPase"/>
</dbReference>